<evidence type="ECO:0000256" key="1">
    <source>
        <dbReference type="SAM" id="SignalP"/>
    </source>
</evidence>
<dbReference type="PROSITE" id="PS51257">
    <property type="entry name" value="PROKAR_LIPOPROTEIN"/>
    <property type="match status" value="1"/>
</dbReference>
<evidence type="ECO:0000313" key="2">
    <source>
        <dbReference type="EMBL" id="SLN17573.1"/>
    </source>
</evidence>
<sequence length="117" mass="13381">MVISFRSAAGIVLGFSLGVFLNWPTAAAACDDSKGDTWHLECVQVTWEKRGGWRLRNICNRKLELMWCVRGADHAPCKPRPRWWGAQWGAAPGKTWYVPALGAHEIEYNACHYRHWK</sequence>
<proteinExistence type="predicted"/>
<protein>
    <recommendedName>
        <fullName evidence="4">CVNH domain protein</fullName>
    </recommendedName>
</protein>
<dbReference type="AlphaFoldDB" id="A0A1X6YCM2"/>
<dbReference type="EMBL" id="FWFU01000001">
    <property type="protein sequence ID" value="SLN17573.1"/>
    <property type="molecule type" value="Genomic_DNA"/>
</dbReference>
<dbReference type="Proteomes" id="UP000193207">
    <property type="component" value="Unassembled WGS sequence"/>
</dbReference>
<name>A0A1X6YCM2_9RHOB</name>
<feature type="signal peptide" evidence="1">
    <location>
        <begin position="1"/>
        <end position="28"/>
    </location>
</feature>
<organism evidence="2 3">
    <name type="scientific">Roseovarius halotolerans</name>
    <dbReference type="NCBI Taxonomy" id="505353"/>
    <lineage>
        <taxon>Bacteria</taxon>
        <taxon>Pseudomonadati</taxon>
        <taxon>Pseudomonadota</taxon>
        <taxon>Alphaproteobacteria</taxon>
        <taxon>Rhodobacterales</taxon>
        <taxon>Roseobacteraceae</taxon>
        <taxon>Roseovarius</taxon>
    </lineage>
</organism>
<feature type="chain" id="PRO_5013163259" description="CVNH domain protein" evidence="1">
    <location>
        <begin position="29"/>
        <end position="117"/>
    </location>
</feature>
<evidence type="ECO:0008006" key="4">
    <source>
        <dbReference type="Google" id="ProtNLM"/>
    </source>
</evidence>
<evidence type="ECO:0000313" key="3">
    <source>
        <dbReference type="Proteomes" id="UP000193207"/>
    </source>
</evidence>
<reference evidence="2 3" key="1">
    <citation type="submission" date="2017-03" db="EMBL/GenBank/DDBJ databases">
        <authorList>
            <person name="Afonso C.L."/>
            <person name="Miller P.J."/>
            <person name="Scott M.A."/>
            <person name="Spackman E."/>
            <person name="Goraichik I."/>
            <person name="Dimitrov K.M."/>
            <person name="Suarez D.L."/>
            <person name="Swayne D.E."/>
        </authorList>
    </citation>
    <scope>NUCLEOTIDE SEQUENCE [LARGE SCALE GENOMIC DNA]</scope>
    <source>
        <strain evidence="2 3">CECT 8110</strain>
    </source>
</reference>
<gene>
    <name evidence="2" type="ORF">ROH8110_00518</name>
</gene>
<accession>A0A1X6YCM2</accession>
<keyword evidence="3" id="KW-1185">Reference proteome</keyword>
<keyword evidence="1" id="KW-0732">Signal</keyword>